<evidence type="ECO:0000256" key="1">
    <source>
        <dbReference type="SAM" id="SignalP"/>
    </source>
</evidence>
<dbReference type="AlphaFoldDB" id="A0A9D4V5V1"/>
<dbReference type="InterPro" id="IPR037176">
    <property type="entry name" value="Osmotin/thaumatin-like_sf"/>
</dbReference>
<dbReference type="PROSITE" id="PS51367">
    <property type="entry name" value="THAUMATIN_2"/>
    <property type="match status" value="1"/>
</dbReference>
<dbReference type="PRINTS" id="PR00347">
    <property type="entry name" value="THAUMATIN"/>
</dbReference>
<gene>
    <name evidence="2" type="ORF">GOP47_0005461</name>
</gene>
<proteinExistence type="predicted"/>
<dbReference type="CDD" id="cd09218">
    <property type="entry name" value="TLP-PA"/>
    <property type="match status" value="1"/>
</dbReference>
<feature type="signal peptide" evidence="1">
    <location>
        <begin position="1"/>
        <end position="28"/>
    </location>
</feature>
<keyword evidence="3" id="KW-1185">Reference proteome</keyword>
<dbReference type="EMBL" id="JABFUD020000005">
    <property type="protein sequence ID" value="KAI5079982.1"/>
    <property type="molecule type" value="Genomic_DNA"/>
</dbReference>
<evidence type="ECO:0000313" key="2">
    <source>
        <dbReference type="EMBL" id="KAI5079982.1"/>
    </source>
</evidence>
<dbReference type="PANTHER" id="PTHR31048">
    <property type="entry name" value="OS03G0233200 PROTEIN"/>
    <property type="match status" value="1"/>
</dbReference>
<keyword evidence="1" id="KW-0732">Signal</keyword>
<dbReference type="FunFam" id="2.60.110.10:FF:000001">
    <property type="entry name" value="THAUMATIN-LIKE PROTEIN 1"/>
    <property type="match status" value="1"/>
</dbReference>
<dbReference type="Gene3D" id="2.60.110.10">
    <property type="entry name" value="Thaumatin"/>
    <property type="match status" value="1"/>
</dbReference>
<protein>
    <recommendedName>
        <fullName evidence="4">Thaumatin-like protein</fullName>
    </recommendedName>
</protein>
<name>A0A9D4V5V1_ADICA</name>
<feature type="chain" id="PRO_5039052195" description="Thaumatin-like protein" evidence="1">
    <location>
        <begin position="29"/>
        <end position="321"/>
    </location>
</feature>
<dbReference type="InterPro" id="IPR001938">
    <property type="entry name" value="Thaumatin"/>
</dbReference>
<comment type="caution">
    <text evidence="2">The sequence shown here is derived from an EMBL/GenBank/DDBJ whole genome shotgun (WGS) entry which is preliminary data.</text>
</comment>
<reference evidence="2 3" key="1">
    <citation type="submission" date="2021-01" db="EMBL/GenBank/DDBJ databases">
        <title>Adiantum capillus-veneris genome.</title>
        <authorList>
            <person name="Fang Y."/>
            <person name="Liao Q."/>
        </authorList>
    </citation>
    <scope>NUCLEOTIDE SEQUENCE [LARGE SCALE GENOMIC DNA]</scope>
    <source>
        <strain evidence="2">H3</strain>
        <tissue evidence="2">Leaf</tissue>
    </source>
</reference>
<dbReference type="Proteomes" id="UP000886520">
    <property type="component" value="Chromosome 5"/>
</dbReference>
<organism evidence="2 3">
    <name type="scientific">Adiantum capillus-veneris</name>
    <name type="common">Maidenhair fern</name>
    <dbReference type="NCBI Taxonomy" id="13818"/>
    <lineage>
        <taxon>Eukaryota</taxon>
        <taxon>Viridiplantae</taxon>
        <taxon>Streptophyta</taxon>
        <taxon>Embryophyta</taxon>
        <taxon>Tracheophyta</taxon>
        <taxon>Polypodiopsida</taxon>
        <taxon>Polypodiidae</taxon>
        <taxon>Polypodiales</taxon>
        <taxon>Pteridineae</taxon>
        <taxon>Pteridaceae</taxon>
        <taxon>Vittarioideae</taxon>
        <taxon>Adiantum</taxon>
    </lineage>
</organism>
<dbReference type="OrthoDB" id="430315at2759"/>
<dbReference type="Pfam" id="PF00314">
    <property type="entry name" value="Thaumatin"/>
    <property type="match status" value="1"/>
</dbReference>
<accession>A0A9D4V5V1</accession>
<evidence type="ECO:0008006" key="4">
    <source>
        <dbReference type="Google" id="ProtNLM"/>
    </source>
</evidence>
<sequence length="321" mass="32964">METLGGLLPCCIATLFLLSALCNNVAFAAKFTIANGCSYPVWPGILSNAGSTLLGNGGFELAPGQSASIQVSPGWSGRLWGRTECKFSASGTGTCASGDCGGKLQCQGAGATPPATLAEFTLAGRQPNVKQDFYDVSLVDGYNIPIAVVPTSGIGTCGTAGCARDLNTNCPAELQVVSEGMSDGGSSVVVGCKSACDAFGDPRYCCAGAYANPTTCKPSSYSEIFKSACPRAYSYAFDDPTSTFTCTNADYTILFCPSSSSQKTVTGLQQPESDLMGTQAYARATSPGQAGPKPTSCLILAATVTSLVVSFARFPFVRLSP</sequence>
<dbReference type="SUPFAM" id="SSF49870">
    <property type="entry name" value="Osmotin, thaumatin-like protein"/>
    <property type="match status" value="1"/>
</dbReference>
<dbReference type="SMART" id="SM00205">
    <property type="entry name" value="THN"/>
    <property type="match status" value="1"/>
</dbReference>
<evidence type="ECO:0000313" key="3">
    <source>
        <dbReference type="Proteomes" id="UP000886520"/>
    </source>
</evidence>